<keyword evidence="4" id="KW-1185">Reference proteome</keyword>
<dbReference type="InterPro" id="IPR004474">
    <property type="entry name" value="LytR_CpsA_psr"/>
</dbReference>
<evidence type="ECO:0000313" key="4">
    <source>
        <dbReference type="Proteomes" id="UP000636960"/>
    </source>
</evidence>
<dbReference type="PANTHER" id="PTHR33392:SF6">
    <property type="entry name" value="POLYISOPRENYL-TEICHOIC ACID--PEPTIDOGLYCAN TEICHOIC ACID TRANSFERASE TAGU"/>
    <property type="match status" value="1"/>
</dbReference>
<proteinExistence type="inferred from homology"/>
<feature type="domain" description="Cell envelope-related transcriptional attenuator" evidence="2">
    <location>
        <begin position="86"/>
        <end position="281"/>
    </location>
</feature>
<sequence>MRYRRRRTPSWARWCVTLGALLAVVAGGSVVALQVTVGAATSSVSQQALLGSSRSQAKRASIKGAKNILLVGIDARKDALPKAGTRSDSIILLHIPADHQSGYLISLPRDSFVEIPAYDNGAQRFAGGENKINSAFFFGSRGLTGPEALSGGFELLSLTIKDLTGITPDAGAIIDFQGFRNVVNVLGKVCMKVEQNVTSVHRGVDNETGEFAVPYVLNKDGSVRSKVRGVTANFYEKGDRCFNPTEALDFVRQRDLLENRDFDYGRQRNQQLFFKAIIKQAIDDGLASPTKLPGLVKAFGQTMTVDSGGISLEDWVFAMKGINPDDLVTLKTNEGKFNSRQVPGVGSVEVLSDDSLALLRAARNDTVAEFAAANPEYVSKT</sequence>
<evidence type="ECO:0000256" key="1">
    <source>
        <dbReference type="ARBA" id="ARBA00006068"/>
    </source>
</evidence>
<name>A0A919K6S5_9ACTN</name>
<dbReference type="InterPro" id="IPR050922">
    <property type="entry name" value="LytR/CpsA/Psr_CW_biosynth"/>
</dbReference>
<dbReference type="Proteomes" id="UP000636960">
    <property type="component" value="Unassembled WGS sequence"/>
</dbReference>
<organism evidence="3 4">
    <name type="scientific">Paractinoplanes rishiriensis</name>
    <dbReference type="NCBI Taxonomy" id="1050105"/>
    <lineage>
        <taxon>Bacteria</taxon>
        <taxon>Bacillati</taxon>
        <taxon>Actinomycetota</taxon>
        <taxon>Actinomycetes</taxon>
        <taxon>Micromonosporales</taxon>
        <taxon>Micromonosporaceae</taxon>
        <taxon>Paractinoplanes</taxon>
    </lineage>
</organism>
<dbReference type="Gene3D" id="3.40.630.190">
    <property type="entry name" value="LCP protein"/>
    <property type="match status" value="1"/>
</dbReference>
<accession>A0A919K6S5</accession>
<reference evidence="3" key="1">
    <citation type="submission" date="2021-01" db="EMBL/GenBank/DDBJ databases">
        <title>Whole genome shotgun sequence of Actinoplanes rishiriensis NBRC 108556.</title>
        <authorList>
            <person name="Komaki H."/>
            <person name="Tamura T."/>
        </authorList>
    </citation>
    <scope>NUCLEOTIDE SEQUENCE</scope>
    <source>
        <strain evidence="3">NBRC 108556</strain>
    </source>
</reference>
<comment type="caution">
    <text evidence="3">The sequence shown here is derived from an EMBL/GenBank/DDBJ whole genome shotgun (WGS) entry which is preliminary data.</text>
</comment>
<dbReference type="EMBL" id="BOMV01000089">
    <property type="protein sequence ID" value="GIF00695.1"/>
    <property type="molecule type" value="Genomic_DNA"/>
</dbReference>
<evidence type="ECO:0000313" key="3">
    <source>
        <dbReference type="EMBL" id="GIF00695.1"/>
    </source>
</evidence>
<dbReference type="AlphaFoldDB" id="A0A919K6S5"/>
<gene>
    <name evidence="3" type="ORF">Ari01nite_81590</name>
</gene>
<dbReference type="PANTHER" id="PTHR33392">
    <property type="entry name" value="POLYISOPRENYL-TEICHOIC ACID--PEPTIDOGLYCAN TEICHOIC ACID TRANSFERASE TAGU"/>
    <property type="match status" value="1"/>
</dbReference>
<comment type="similarity">
    <text evidence="1">Belongs to the LytR/CpsA/Psr (LCP) family.</text>
</comment>
<dbReference type="Pfam" id="PF03816">
    <property type="entry name" value="LytR_cpsA_psr"/>
    <property type="match status" value="1"/>
</dbReference>
<protein>
    <recommendedName>
        <fullName evidence="2">Cell envelope-related transcriptional attenuator domain-containing protein</fullName>
    </recommendedName>
</protein>
<evidence type="ECO:0000259" key="2">
    <source>
        <dbReference type="Pfam" id="PF03816"/>
    </source>
</evidence>